<dbReference type="InterPro" id="IPR050678">
    <property type="entry name" value="DNA_Partitioning_ATPase"/>
</dbReference>
<dbReference type="SUPFAM" id="SSF52540">
    <property type="entry name" value="P-loop containing nucleoside triphosphate hydrolases"/>
    <property type="match status" value="1"/>
</dbReference>
<evidence type="ECO:0000313" key="3">
    <source>
        <dbReference type="Proteomes" id="UP001058860"/>
    </source>
</evidence>
<protein>
    <submittedName>
        <fullName evidence="2">AAA family ATPase</fullName>
    </submittedName>
</protein>
<organism evidence="2 3">
    <name type="scientific">Svornostia abyssi</name>
    <dbReference type="NCBI Taxonomy" id="2898438"/>
    <lineage>
        <taxon>Bacteria</taxon>
        <taxon>Bacillati</taxon>
        <taxon>Actinomycetota</taxon>
        <taxon>Thermoleophilia</taxon>
        <taxon>Solirubrobacterales</taxon>
        <taxon>Baekduiaceae</taxon>
        <taxon>Svornostia</taxon>
    </lineage>
</organism>
<name>A0ABY5PKG5_9ACTN</name>
<dbReference type="PANTHER" id="PTHR13696:SF69">
    <property type="entry name" value="PLASMID PARTITIONING PROTEIN-RELATED"/>
    <property type="match status" value="1"/>
</dbReference>
<dbReference type="Proteomes" id="UP001058860">
    <property type="component" value="Chromosome"/>
</dbReference>
<gene>
    <name evidence="2" type="ORF">LRS13_06135</name>
</gene>
<sequence>MDIYALANQKGGVGKTTVTLGLAAALARRGARTLLVDLDPQASATKVLDVDTSEQHTVADVLLEPGRYVLSETLVDTTWGFRLAPAETALASREARRSTADEFLLREQLRRLDGFDVVLIDCPPSLGVLTLNALAATTRTVVVTEPAFLALQGIEELLRTHELVVAHYNLELKLAGVIVNRVERTVEHRAGLAELTTFFGAELLWSPWIAKRTVLQEGTRRGVALEDLRSRAAGDVAAVFELLADRIEARRVVA</sequence>
<dbReference type="CDD" id="cd02042">
    <property type="entry name" value="ParAB_family"/>
    <property type="match status" value="1"/>
</dbReference>
<feature type="domain" description="AAA" evidence="1">
    <location>
        <begin position="2"/>
        <end position="173"/>
    </location>
</feature>
<accession>A0ABY5PKG5</accession>
<dbReference type="InterPro" id="IPR025669">
    <property type="entry name" value="AAA_dom"/>
</dbReference>
<dbReference type="EMBL" id="CP088295">
    <property type="protein sequence ID" value="UUY05104.1"/>
    <property type="molecule type" value="Genomic_DNA"/>
</dbReference>
<proteinExistence type="predicted"/>
<dbReference type="Pfam" id="PF13614">
    <property type="entry name" value="AAA_31"/>
    <property type="match status" value="1"/>
</dbReference>
<keyword evidence="3" id="KW-1185">Reference proteome</keyword>
<dbReference type="Gene3D" id="3.40.50.300">
    <property type="entry name" value="P-loop containing nucleotide triphosphate hydrolases"/>
    <property type="match status" value="1"/>
</dbReference>
<evidence type="ECO:0000259" key="1">
    <source>
        <dbReference type="Pfam" id="PF13614"/>
    </source>
</evidence>
<dbReference type="InterPro" id="IPR027417">
    <property type="entry name" value="P-loop_NTPase"/>
</dbReference>
<reference evidence="3" key="1">
    <citation type="submission" date="2021-11" db="EMBL/GenBank/DDBJ databases">
        <title>Cultivation dependent microbiological survey of springs from the worlds oldest radium mine currently devoted to the extraction of radon-saturated water.</title>
        <authorList>
            <person name="Kapinusova G."/>
            <person name="Smrhova T."/>
            <person name="Strejcek M."/>
            <person name="Suman J."/>
            <person name="Jani K."/>
            <person name="Pajer P."/>
            <person name="Uhlik O."/>
        </authorList>
    </citation>
    <scope>NUCLEOTIDE SEQUENCE [LARGE SCALE GENOMIC DNA]</scope>
    <source>
        <strain evidence="3">J379</strain>
    </source>
</reference>
<dbReference type="PANTHER" id="PTHR13696">
    <property type="entry name" value="P-LOOP CONTAINING NUCLEOSIDE TRIPHOSPHATE HYDROLASE"/>
    <property type="match status" value="1"/>
</dbReference>
<dbReference type="RefSeq" id="WP_353865570.1">
    <property type="nucleotide sequence ID" value="NZ_CP088295.1"/>
</dbReference>
<evidence type="ECO:0000313" key="2">
    <source>
        <dbReference type="EMBL" id="UUY05104.1"/>
    </source>
</evidence>